<feature type="chain" id="PRO_5047276998" evidence="1">
    <location>
        <begin position="34"/>
        <end position="151"/>
    </location>
</feature>
<evidence type="ECO:0000313" key="3">
    <source>
        <dbReference type="Proteomes" id="UP000656319"/>
    </source>
</evidence>
<dbReference type="EMBL" id="CAJHCQ010000016">
    <property type="protein sequence ID" value="CAD6553446.1"/>
    <property type="molecule type" value="Genomic_DNA"/>
</dbReference>
<comment type="caution">
    <text evidence="2">The sequence shown here is derived from an EMBL/GenBank/DDBJ whole genome shotgun (WGS) entry which is preliminary data.</text>
</comment>
<reference evidence="2 3" key="1">
    <citation type="submission" date="2020-10" db="EMBL/GenBank/DDBJ databases">
        <authorList>
            <person name="Peeters C."/>
        </authorList>
    </citation>
    <scope>NUCLEOTIDE SEQUENCE [LARGE SCALE GENOMIC DNA]</scope>
    <source>
        <strain evidence="2 3">LMG 27952</strain>
    </source>
</reference>
<feature type="signal peptide" evidence="1">
    <location>
        <begin position="1"/>
        <end position="33"/>
    </location>
</feature>
<organism evidence="2 3">
    <name type="scientific">Paraburkholderia hiiakae</name>
    <dbReference type="NCBI Taxonomy" id="1081782"/>
    <lineage>
        <taxon>Bacteria</taxon>
        <taxon>Pseudomonadati</taxon>
        <taxon>Pseudomonadota</taxon>
        <taxon>Betaproteobacteria</taxon>
        <taxon>Burkholderiales</taxon>
        <taxon>Burkholderiaceae</taxon>
        <taxon>Paraburkholderia</taxon>
    </lineage>
</organism>
<proteinExistence type="predicted"/>
<gene>
    <name evidence="2" type="ORF">LMG27952_05455</name>
</gene>
<evidence type="ECO:0000313" key="2">
    <source>
        <dbReference type="EMBL" id="CAD6553446.1"/>
    </source>
</evidence>
<accession>A0ABM8P1I7</accession>
<dbReference type="RefSeq" id="WP_201698987.1">
    <property type="nucleotide sequence ID" value="NZ_CAJHCQ010000016.1"/>
</dbReference>
<keyword evidence="3" id="KW-1185">Reference proteome</keyword>
<protein>
    <submittedName>
        <fullName evidence="2">Uncharacterized protein</fullName>
    </submittedName>
</protein>
<name>A0ABM8P1I7_9BURK</name>
<dbReference type="Proteomes" id="UP000656319">
    <property type="component" value="Unassembled WGS sequence"/>
</dbReference>
<keyword evidence="1" id="KW-0732">Signal</keyword>
<evidence type="ECO:0000256" key="1">
    <source>
        <dbReference type="SAM" id="SignalP"/>
    </source>
</evidence>
<sequence length="151" mass="16022">MENPQKTCENSTMKKPHIAAALLLAGTLSNASAAEAQSIPPVCSVMIHATAVCMKEAADKVQIANPVGAKDLARPDYATTLTAMLRKRADPADYCTSADATNTLVKSMQDLATTYGVDKRELLTPNCLEAAKPLFSQVIAKHPELANQPAN</sequence>